<protein>
    <submittedName>
        <fullName evidence="3">Sulfurtransferase</fullName>
    </submittedName>
</protein>
<dbReference type="InterPro" id="IPR051126">
    <property type="entry name" value="Thiosulfate_sulfurtransferase"/>
</dbReference>
<feature type="domain" description="Rhodanese" evidence="2">
    <location>
        <begin position="173"/>
        <end position="286"/>
    </location>
</feature>
<evidence type="ECO:0000259" key="2">
    <source>
        <dbReference type="PROSITE" id="PS50206"/>
    </source>
</evidence>
<dbReference type="InterPro" id="IPR001307">
    <property type="entry name" value="Thiosulphate_STrfase_CS"/>
</dbReference>
<keyword evidence="4" id="KW-1185">Reference proteome</keyword>
<dbReference type="EMBL" id="QUAJ01000008">
    <property type="protein sequence ID" value="REI41665.1"/>
    <property type="molecule type" value="Genomic_DNA"/>
</dbReference>
<dbReference type="Proteomes" id="UP000263486">
    <property type="component" value="Unassembled WGS sequence"/>
</dbReference>
<dbReference type="SUPFAM" id="SSF52821">
    <property type="entry name" value="Rhodanese/Cell cycle control phosphatase"/>
    <property type="match status" value="2"/>
</dbReference>
<name>A0ABX9KI09_9FUSO</name>
<keyword evidence="1" id="KW-0677">Repeat</keyword>
<dbReference type="InterPro" id="IPR036873">
    <property type="entry name" value="Rhodanese-like_dom_sf"/>
</dbReference>
<dbReference type="Gene3D" id="3.40.250.10">
    <property type="entry name" value="Rhodanese-like domain"/>
    <property type="match status" value="2"/>
</dbReference>
<comment type="caution">
    <text evidence="3">The sequence shown here is derived from an EMBL/GenBank/DDBJ whole genome shotgun (WGS) entry which is preliminary data.</text>
</comment>
<gene>
    <name evidence="3" type="ORF">DYH56_05845</name>
</gene>
<dbReference type="InterPro" id="IPR001763">
    <property type="entry name" value="Rhodanese-like_dom"/>
</dbReference>
<evidence type="ECO:0000313" key="4">
    <source>
        <dbReference type="Proteomes" id="UP000263486"/>
    </source>
</evidence>
<dbReference type="PANTHER" id="PTHR43855">
    <property type="entry name" value="THIOSULFATE SULFURTRANSFERASE"/>
    <property type="match status" value="1"/>
</dbReference>
<reference evidence="3 4" key="1">
    <citation type="submission" date="2018-08" db="EMBL/GenBank/DDBJ databases">
        <title>Draft genome sequence of Psychrilyobacter sp. strain SD5 isolated from Black Sea water.</title>
        <authorList>
            <person name="Yadav S."/>
            <person name="Villanueva L."/>
            <person name="Damste J.S.S."/>
        </authorList>
    </citation>
    <scope>NUCLEOTIDE SEQUENCE [LARGE SCALE GENOMIC DNA]</scope>
    <source>
        <strain evidence="3 4">SD5</strain>
    </source>
</reference>
<dbReference type="CDD" id="cd01448">
    <property type="entry name" value="TST_Repeat_1"/>
    <property type="match status" value="1"/>
</dbReference>
<evidence type="ECO:0000256" key="1">
    <source>
        <dbReference type="ARBA" id="ARBA00022737"/>
    </source>
</evidence>
<dbReference type="Pfam" id="PF00581">
    <property type="entry name" value="Rhodanese"/>
    <property type="match status" value="2"/>
</dbReference>
<dbReference type="PROSITE" id="PS00380">
    <property type="entry name" value="RHODANESE_1"/>
    <property type="match status" value="1"/>
</dbReference>
<evidence type="ECO:0000313" key="3">
    <source>
        <dbReference type="EMBL" id="REI41665.1"/>
    </source>
</evidence>
<dbReference type="PANTHER" id="PTHR43855:SF1">
    <property type="entry name" value="THIOSULFATE SULFURTRANSFERASE"/>
    <property type="match status" value="1"/>
</dbReference>
<feature type="domain" description="Rhodanese" evidence="2">
    <location>
        <begin position="31"/>
        <end position="144"/>
    </location>
</feature>
<dbReference type="PROSITE" id="PS50206">
    <property type="entry name" value="RHODANESE_3"/>
    <property type="match status" value="2"/>
</dbReference>
<sequence>MKKKLILGIFLLMGILSFGDTFVSTEWLSQNKNNIKIIDARGKAYKLGHIPGAIEVNWKSLSNMDAEFGSEKWGTVLEIDDLSKKLNELGIKSTDEIVVYSKTRGAWGEDGRVYWTLQMAGFKNLHILDGGIEKWKSENRKTTISKTKYPEVTNSIVRWDNSRNITTDQLIQEFNDLVIIDTREEDEYLGATKFGEARGGHIKGAVNIPFNLFLEKDGTLKDSKAIEKILKSKGIEDKDTAKIVTYCTAGIRSAHMQVVLEKLGYNARNYDPSFYRWAAIKTLKLEK</sequence>
<dbReference type="SMART" id="SM00450">
    <property type="entry name" value="RHOD"/>
    <property type="match status" value="2"/>
</dbReference>
<organism evidence="3 4">
    <name type="scientific">Psychrilyobacter piezotolerans</name>
    <dbReference type="NCBI Taxonomy" id="2293438"/>
    <lineage>
        <taxon>Bacteria</taxon>
        <taxon>Fusobacteriati</taxon>
        <taxon>Fusobacteriota</taxon>
        <taxon>Fusobacteriia</taxon>
        <taxon>Fusobacteriales</taxon>
        <taxon>Fusobacteriaceae</taxon>
        <taxon>Psychrilyobacter</taxon>
    </lineage>
</organism>
<proteinExistence type="predicted"/>
<accession>A0ABX9KI09</accession>
<dbReference type="RefSeq" id="WP_114641933.1">
    <property type="nucleotide sequence ID" value="NZ_JAACIO010000008.1"/>
</dbReference>